<keyword evidence="3" id="KW-1185">Reference proteome</keyword>
<organism evidence="2 3">
    <name type="scientific">Ilex paraguariensis</name>
    <name type="common">yerba mate</name>
    <dbReference type="NCBI Taxonomy" id="185542"/>
    <lineage>
        <taxon>Eukaryota</taxon>
        <taxon>Viridiplantae</taxon>
        <taxon>Streptophyta</taxon>
        <taxon>Embryophyta</taxon>
        <taxon>Tracheophyta</taxon>
        <taxon>Spermatophyta</taxon>
        <taxon>Magnoliopsida</taxon>
        <taxon>eudicotyledons</taxon>
        <taxon>Gunneridae</taxon>
        <taxon>Pentapetalae</taxon>
        <taxon>asterids</taxon>
        <taxon>campanulids</taxon>
        <taxon>Aquifoliales</taxon>
        <taxon>Aquifoliaceae</taxon>
        <taxon>Ilex</taxon>
    </lineage>
</organism>
<accession>A0ABC8UI24</accession>
<feature type="compositionally biased region" description="Polar residues" evidence="1">
    <location>
        <begin position="172"/>
        <end position="193"/>
    </location>
</feature>
<proteinExistence type="predicted"/>
<evidence type="ECO:0000313" key="3">
    <source>
        <dbReference type="Proteomes" id="UP001642360"/>
    </source>
</evidence>
<gene>
    <name evidence="2" type="ORF">ILEXP_LOCUS50657</name>
</gene>
<comment type="caution">
    <text evidence="2">The sequence shown here is derived from an EMBL/GenBank/DDBJ whole genome shotgun (WGS) entry which is preliminary data.</text>
</comment>
<protein>
    <submittedName>
        <fullName evidence="2">Uncharacterized protein</fullName>
    </submittedName>
</protein>
<reference evidence="2 3" key="1">
    <citation type="submission" date="2024-02" db="EMBL/GenBank/DDBJ databases">
        <authorList>
            <person name="Vignale AGUSTIN F."/>
            <person name="Sosa J E."/>
            <person name="Modenutti C."/>
        </authorList>
    </citation>
    <scope>NUCLEOTIDE SEQUENCE [LARGE SCALE GENOMIC DNA]</scope>
</reference>
<dbReference type="EMBL" id="CAUOFW020007800">
    <property type="protein sequence ID" value="CAK9180638.1"/>
    <property type="molecule type" value="Genomic_DNA"/>
</dbReference>
<dbReference type="Proteomes" id="UP001642360">
    <property type="component" value="Unassembled WGS sequence"/>
</dbReference>
<feature type="non-terminal residue" evidence="2">
    <location>
        <position position="214"/>
    </location>
</feature>
<sequence>MAASKSAADQAFAITNLEIVIGNQKNNILHESSSQLLSNAIAIAPIAMSQAPSSSHVVHAPKETWQTVKSHKTAKEGNWKGKEVVSFPQVVDQNPINPHATSNLPSSSSHSKPTSDTHVNDTNFVEAVPIDTQILQTKQQVSCPEVGKEVLEVMPVESPNRFAELNKEEDSPPNNCSPSTCQEEQVSTSFSDNSFLKDLVSSKSKKKKKKKHFI</sequence>
<feature type="region of interest" description="Disordered" evidence="1">
    <location>
        <begin position="92"/>
        <end position="119"/>
    </location>
</feature>
<feature type="compositionally biased region" description="Low complexity" evidence="1">
    <location>
        <begin position="98"/>
        <end position="112"/>
    </location>
</feature>
<evidence type="ECO:0000313" key="2">
    <source>
        <dbReference type="EMBL" id="CAK9180638.1"/>
    </source>
</evidence>
<dbReference type="AlphaFoldDB" id="A0ABC8UI24"/>
<evidence type="ECO:0000256" key="1">
    <source>
        <dbReference type="SAM" id="MobiDB-lite"/>
    </source>
</evidence>
<name>A0ABC8UI24_9AQUA</name>
<feature type="region of interest" description="Disordered" evidence="1">
    <location>
        <begin position="165"/>
        <end position="193"/>
    </location>
</feature>